<keyword evidence="2" id="KW-1185">Reference proteome</keyword>
<protein>
    <submittedName>
        <fullName evidence="1">XRE family transcriptional regulator</fullName>
    </submittedName>
</protein>
<reference evidence="1 2" key="1">
    <citation type="submission" date="2024-03" db="EMBL/GenBank/DDBJ databases">
        <title>Bacilli Hybrid Assemblies.</title>
        <authorList>
            <person name="Kovac J."/>
        </authorList>
    </citation>
    <scope>NUCLEOTIDE SEQUENCE [LARGE SCALE GENOMIC DNA]</scope>
    <source>
        <strain evidence="1 2">FSL M8-0022</strain>
    </source>
</reference>
<sequence length="174" mass="19795">MLKDSVYAASAIETLQKEEGLDGVQLAMDLNVSPQLVSNIKNGHRKLQKDIAKASLRTYDSPMYAMELLYEFSEGYTAPVLKGKAIEHHRLALEEFAIQQTREVIQILEEVSLLKPPSETSEEEKKRIREIIYELLDAETAIANLKAILASEYGISLKKCIKERKPYWKAKGWI</sequence>
<name>A0ABU9K4E6_9BACI</name>
<evidence type="ECO:0000313" key="1">
    <source>
        <dbReference type="EMBL" id="MEL3959688.1"/>
    </source>
</evidence>
<dbReference type="Proteomes" id="UP001459714">
    <property type="component" value="Unassembled WGS sequence"/>
</dbReference>
<dbReference type="EMBL" id="JBBYAK010000004">
    <property type="protein sequence ID" value="MEL3959688.1"/>
    <property type="molecule type" value="Genomic_DNA"/>
</dbReference>
<proteinExistence type="predicted"/>
<accession>A0ABU9K4E6</accession>
<comment type="caution">
    <text evidence="1">The sequence shown here is derived from an EMBL/GenBank/DDBJ whole genome shotgun (WGS) entry which is preliminary data.</text>
</comment>
<dbReference type="RefSeq" id="WP_342021266.1">
    <property type="nucleotide sequence ID" value="NZ_JBBYAK010000004.1"/>
</dbReference>
<evidence type="ECO:0000313" key="2">
    <source>
        <dbReference type="Proteomes" id="UP001459714"/>
    </source>
</evidence>
<gene>
    <name evidence="1" type="ORF">NST17_21270</name>
</gene>
<organism evidence="1 2">
    <name type="scientific">Caldifermentibacillus hisashii</name>
    <dbReference type="NCBI Taxonomy" id="996558"/>
    <lineage>
        <taxon>Bacteria</taxon>
        <taxon>Bacillati</taxon>
        <taxon>Bacillota</taxon>
        <taxon>Bacilli</taxon>
        <taxon>Bacillales</taxon>
        <taxon>Bacillaceae</taxon>
        <taxon>Caldifermentibacillus</taxon>
    </lineage>
</organism>